<dbReference type="CDD" id="cd03808">
    <property type="entry name" value="GT4_CapM-like"/>
    <property type="match status" value="1"/>
</dbReference>
<keyword evidence="1" id="KW-0472">Membrane</keyword>
<protein>
    <submittedName>
        <fullName evidence="4">Glycosyltransferase involved in cell wall bisynthesis</fullName>
    </submittedName>
</protein>
<feature type="transmembrane region" description="Helical" evidence="1">
    <location>
        <begin position="105"/>
        <end position="126"/>
    </location>
</feature>
<dbReference type="PANTHER" id="PTHR12526:SF638">
    <property type="entry name" value="SPORE COAT PROTEIN SA"/>
    <property type="match status" value="1"/>
</dbReference>
<dbReference type="InterPro" id="IPR028098">
    <property type="entry name" value="Glyco_trans_4-like_N"/>
</dbReference>
<accession>A0A521C6W1</accession>
<dbReference type="EMBL" id="FXTM01000010">
    <property type="protein sequence ID" value="SMO55202.1"/>
    <property type="molecule type" value="Genomic_DNA"/>
</dbReference>
<keyword evidence="1" id="KW-0812">Transmembrane</keyword>
<dbReference type="PANTHER" id="PTHR12526">
    <property type="entry name" value="GLYCOSYLTRANSFERASE"/>
    <property type="match status" value="1"/>
</dbReference>
<dbReference type="InterPro" id="IPR001296">
    <property type="entry name" value="Glyco_trans_1"/>
</dbReference>
<feature type="domain" description="Glycosyltransferase subfamily 4-like N-terminal" evidence="3">
    <location>
        <begin position="11"/>
        <end position="141"/>
    </location>
</feature>
<evidence type="ECO:0000313" key="5">
    <source>
        <dbReference type="Proteomes" id="UP000317315"/>
    </source>
</evidence>
<dbReference type="Proteomes" id="UP000317315">
    <property type="component" value="Unassembled WGS sequence"/>
</dbReference>
<dbReference type="RefSeq" id="WP_142935243.1">
    <property type="nucleotide sequence ID" value="NZ_FXTM01000010.1"/>
</dbReference>
<dbReference type="AlphaFoldDB" id="A0A521C6W1"/>
<organism evidence="4 5">
    <name type="scientific">Balnearium lithotrophicum</name>
    <dbReference type="NCBI Taxonomy" id="223788"/>
    <lineage>
        <taxon>Bacteria</taxon>
        <taxon>Pseudomonadati</taxon>
        <taxon>Aquificota</taxon>
        <taxon>Aquificia</taxon>
        <taxon>Desulfurobacteriales</taxon>
        <taxon>Desulfurobacteriaceae</taxon>
        <taxon>Balnearium</taxon>
    </lineage>
</organism>
<evidence type="ECO:0000259" key="3">
    <source>
        <dbReference type="Pfam" id="PF13477"/>
    </source>
</evidence>
<keyword evidence="5" id="KW-1185">Reference proteome</keyword>
<keyword evidence="1" id="KW-1133">Transmembrane helix</keyword>
<dbReference type="Pfam" id="PF13477">
    <property type="entry name" value="Glyco_trans_4_2"/>
    <property type="match status" value="1"/>
</dbReference>
<dbReference type="OrthoDB" id="9806653at2"/>
<keyword evidence="4" id="KW-0808">Transferase</keyword>
<evidence type="ECO:0000313" key="4">
    <source>
        <dbReference type="EMBL" id="SMO55202.1"/>
    </source>
</evidence>
<evidence type="ECO:0000259" key="2">
    <source>
        <dbReference type="Pfam" id="PF00534"/>
    </source>
</evidence>
<name>A0A521C6W1_9BACT</name>
<proteinExistence type="predicted"/>
<feature type="domain" description="Glycosyl transferase family 1" evidence="2">
    <location>
        <begin position="189"/>
        <end position="350"/>
    </location>
</feature>
<evidence type="ECO:0000256" key="1">
    <source>
        <dbReference type="SAM" id="Phobius"/>
    </source>
</evidence>
<gene>
    <name evidence="4" type="ORF">SAMN06269117_11030</name>
</gene>
<dbReference type="SUPFAM" id="SSF53756">
    <property type="entry name" value="UDP-Glycosyltransferase/glycogen phosphorylase"/>
    <property type="match status" value="1"/>
</dbReference>
<sequence>MDVATKKRRLVFVSNTSWSLWNFRLELMRTLRESGFDVVTVAPKDDYSQYLEREFRHYNLRNLDRKGANLFKDFKLFMEFVKLYGEIEPDLVINFTIKPNIYSSIAAKLLGIPSISVLSGLGYVFLRKSFMKNLVKALYLAAFRCNRYVVFLNKHDLQELKNITGSKGIVIPGEGVNPSFFSPDICKREEKRKFIFLFIGRFLKDKGIVELIEASKKLYNDNKNFQLWLLGGVDRGNPASLKESNLEELRKFPFVKIFPFTRDVRPYICGSDCVVLPSYREGLSRTLLEAMSMEKPIITTDVPGCKDVCFDGLNGLVVKPRDTEELYLAMKKMVKLPPEKRTFMGKSGRKLILEKFSKQIILKKYVELIEEVLHQ</sequence>
<dbReference type="Pfam" id="PF00534">
    <property type="entry name" value="Glycos_transf_1"/>
    <property type="match status" value="1"/>
</dbReference>
<reference evidence="4 5" key="1">
    <citation type="submission" date="2017-05" db="EMBL/GenBank/DDBJ databases">
        <authorList>
            <person name="Varghese N."/>
            <person name="Submissions S."/>
        </authorList>
    </citation>
    <scope>NUCLEOTIDE SEQUENCE [LARGE SCALE GENOMIC DNA]</scope>
    <source>
        <strain evidence="4 5">DSM 16304</strain>
    </source>
</reference>
<dbReference type="GO" id="GO:0016757">
    <property type="term" value="F:glycosyltransferase activity"/>
    <property type="evidence" value="ECO:0007669"/>
    <property type="project" value="InterPro"/>
</dbReference>
<dbReference type="Gene3D" id="3.40.50.2000">
    <property type="entry name" value="Glycogen Phosphorylase B"/>
    <property type="match status" value="2"/>
</dbReference>